<keyword evidence="8" id="KW-1185">Reference proteome</keyword>
<gene>
    <name evidence="7" type="ORF">LX83_006296</name>
</gene>
<dbReference type="GO" id="GO:0042597">
    <property type="term" value="C:periplasmic space"/>
    <property type="evidence" value="ECO:0007669"/>
    <property type="project" value="UniProtKB-SubCell"/>
</dbReference>
<comment type="caution">
    <text evidence="7">The sequence shown here is derived from an EMBL/GenBank/DDBJ whole genome shotgun (WGS) entry which is preliminary data.</text>
</comment>
<comment type="similarity">
    <text evidence="2">Belongs to the EfeM/EfeO family.</text>
</comment>
<dbReference type="PANTHER" id="PTHR39192:SF1">
    <property type="entry name" value="IRON UPTAKE SYSTEM COMPONENT EFEO"/>
    <property type="match status" value="1"/>
</dbReference>
<sequence length="387" mass="40566">MSWNPLPSRNWATAVLGAVGVMSLTALAACGGGGATQPQSGDSGPIAVTASDDACGVSRTTAPAGNLTFEVTNKGTKVTEFYLYAAGDRILGEVENIGPGLTRRLIVEVTEAGTFQTACKPGMVGNGIRGDFTVTGGASKAADADSQLAEATRGYQQYVANQTEALEQQTALFVDAVKAGRVDEAKTRYSTTRVYYERIEPVAEKFGDLDPAIDAREPDLAPGEQFTGFHRLEKDLWSTGLQADSGAIADKLLTDVKDLHTKATALELTALDLANGAKSLLDEVATGKVTGEEESYSHTDLSDFQANVDGSRAAIAALRPAIDARDATLGTTLDSKFAAVQELLDSHRSGDTFALYTELTPDQVKDLAAAVDALSEPLSQVAAVVAR</sequence>
<protein>
    <submittedName>
        <fullName evidence="7">Iron uptake system component EfeO</fullName>
    </submittedName>
</protein>
<keyword evidence="3 4" id="KW-0732">Signal</keyword>
<feature type="domain" description="EfeO-type cupredoxin-like" evidence="6">
    <location>
        <begin position="36"/>
        <end position="134"/>
    </location>
</feature>
<proteinExistence type="inferred from homology"/>
<dbReference type="PANTHER" id="PTHR39192">
    <property type="entry name" value="IRON UPTAKE SYSTEM COMPONENT EFEO"/>
    <property type="match status" value="1"/>
</dbReference>
<reference evidence="7" key="1">
    <citation type="submission" date="2022-06" db="EMBL/GenBank/DDBJ databases">
        <title>Genomic Encyclopedia of Archaeal and Bacterial Type Strains, Phase II (KMG-II): from individual species to whole genera.</title>
        <authorList>
            <person name="Goeker M."/>
        </authorList>
    </citation>
    <scope>NUCLEOTIDE SEQUENCE</scope>
    <source>
        <strain evidence="7">DSM 43935</strain>
    </source>
</reference>
<feature type="chain" id="PRO_5042042343" evidence="4">
    <location>
        <begin position="29"/>
        <end position="387"/>
    </location>
</feature>
<dbReference type="InterPro" id="IPR053377">
    <property type="entry name" value="Iron_uptake_EfeM/EfeO"/>
</dbReference>
<accession>A0AAE3GJJ5</accession>
<dbReference type="CDD" id="cd14656">
    <property type="entry name" value="Imelysin-like_EfeO"/>
    <property type="match status" value="1"/>
</dbReference>
<evidence type="ECO:0000259" key="6">
    <source>
        <dbReference type="Pfam" id="PF13473"/>
    </source>
</evidence>
<dbReference type="InterPro" id="IPR050894">
    <property type="entry name" value="EfeM/EfeO_iron_uptake"/>
</dbReference>
<feature type="signal peptide" evidence="4">
    <location>
        <begin position="1"/>
        <end position="28"/>
    </location>
</feature>
<dbReference type="NCBIfam" id="NF041757">
    <property type="entry name" value="EfeO"/>
    <property type="match status" value="1"/>
</dbReference>
<evidence type="ECO:0000256" key="1">
    <source>
        <dbReference type="ARBA" id="ARBA00004418"/>
    </source>
</evidence>
<dbReference type="InterPro" id="IPR038352">
    <property type="entry name" value="Imelysin_sf"/>
</dbReference>
<comment type="subcellular location">
    <subcellularLocation>
        <location evidence="1">Periplasm</location>
    </subcellularLocation>
</comment>
<dbReference type="AlphaFoldDB" id="A0AAE3GJJ5"/>
<feature type="domain" description="Imelysin-like" evidence="5">
    <location>
        <begin position="151"/>
        <end position="381"/>
    </location>
</feature>
<evidence type="ECO:0000256" key="3">
    <source>
        <dbReference type="ARBA" id="ARBA00022729"/>
    </source>
</evidence>
<dbReference type="Gene3D" id="2.60.40.420">
    <property type="entry name" value="Cupredoxins - blue copper proteins"/>
    <property type="match status" value="1"/>
</dbReference>
<organism evidence="7 8">
    <name type="scientific">Goodfellowiella coeruleoviolacea</name>
    <dbReference type="NCBI Taxonomy" id="334858"/>
    <lineage>
        <taxon>Bacteria</taxon>
        <taxon>Bacillati</taxon>
        <taxon>Actinomycetota</taxon>
        <taxon>Actinomycetes</taxon>
        <taxon>Pseudonocardiales</taxon>
        <taxon>Pseudonocardiaceae</taxon>
        <taxon>Goodfellowiella</taxon>
    </lineage>
</organism>
<dbReference type="Proteomes" id="UP001206128">
    <property type="component" value="Unassembled WGS sequence"/>
</dbReference>
<dbReference type="InterPro" id="IPR034981">
    <property type="entry name" value="Imelysin-like_EfeO/Algp7"/>
</dbReference>
<name>A0AAE3GJJ5_9PSEU</name>
<dbReference type="EMBL" id="JAMTCK010000018">
    <property type="protein sequence ID" value="MCP2169411.1"/>
    <property type="molecule type" value="Genomic_DNA"/>
</dbReference>
<dbReference type="Gene3D" id="1.20.1420.20">
    <property type="entry name" value="M75 peptidase, HXXE motif"/>
    <property type="match status" value="1"/>
</dbReference>
<evidence type="ECO:0000313" key="7">
    <source>
        <dbReference type="EMBL" id="MCP2169411.1"/>
    </source>
</evidence>
<evidence type="ECO:0000256" key="4">
    <source>
        <dbReference type="SAM" id="SignalP"/>
    </source>
</evidence>
<dbReference type="InterPro" id="IPR018976">
    <property type="entry name" value="Imelysin-like"/>
</dbReference>
<dbReference type="Pfam" id="PF13473">
    <property type="entry name" value="Cupredoxin_1"/>
    <property type="match status" value="1"/>
</dbReference>
<evidence type="ECO:0000256" key="2">
    <source>
        <dbReference type="ARBA" id="ARBA00005989"/>
    </source>
</evidence>
<evidence type="ECO:0000259" key="5">
    <source>
        <dbReference type="Pfam" id="PF09375"/>
    </source>
</evidence>
<dbReference type="InterPro" id="IPR008972">
    <property type="entry name" value="Cupredoxin"/>
</dbReference>
<evidence type="ECO:0000313" key="8">
    <source>
        <dbReference type="Proteomes" id="UP001206128"/>
    </source>
</evidence>
<dbReference type="Pfam" id="PF09375">
    <property type="entry name" value="Peptidase_M75"/>
    <property type="match status" value="1"/>
</dbReference>
<dbReference type="InterPro" id="IPR028096">
    <property type="entry name" value="EfeO_Cupredoxin"/>
</dbReference>